<sequence length="632" mass="70271">MTLISAFLATIPLLIHAISAATIEHWWNISYAVANPDGLFERRVIGVNGSWPPPPLLATQGDTILIHAYNGLNDPNIGTALHTHGISFNGSNYYDGAVGITQCSIPMGETFDYVIDTNLQAGTFWMHGHYLGQYVDGLRSPLVIEPQNATGRSDDVAWDDDYTLVVSDWYHRQHLDLLTNDFLTWENPTGAEPVPDSAVIYLVKDGKYYPSAESVASGAAVNDNLSIPFEAGKTYKIRVINMSALAMFYVALDQHDISIIEVDGVEVEPYSVDALPLSVAQRYSILVKAKNETDRNYAMTVMQDVGMYDYLPNELVLNNTIQISYSSSNSPADEVTYPGEFQDIDDTLFTPLLRIAMAPADIEYTLHVNFDTYDDGTNRGSFNNVTFQEPPTASIFTALTMGNASLLPSVYGAQTNAFIYPHMANIQLTVYNWDAGSHPFHFHGHEFQVVQKSFDVTDGEDEGNGEIVEGQDNPMRRDTITIPSTGKVVLRWRADNPGAWFFHCHIDWHLSSGLAAVFIEAPEKFQENTVVPQTIVDHCKYWGLPTSGNVVGLNSTTNFDGQPWGPFPLVIGWTPAAFTSIFLCITTALIGIATVIWYNQDTLDSKDMEEHIRRKIEAKKRRGGLFRRLRGE</sequence>
<dbReference type="GO" id="GO:0033215">
    <property type="term" value="P:reductive iron assimilation"/>
    <property type="evidence" value="ECO:0007669"/>
    <property type="project" value="TreeGrafter"/>
</dbReference>
<dbReference type="InterPro" id="IPR045087">
    <property type="entry name" value="Cu-oxidase_fam"/>
</dbReference>
<dbReference type="FunFam" id="2.60.40.420:FF:000025">
    <property type="entry name" value="FET5p Multicopper oxidase"/>
    <property type="match status" value="1"/>
</dbReference>
<dbReference type="HOGENOM" id="CLU_006504_7_3_1"/>
<dbReference type="RefSeq" id="XP_062881195.1">
    <property type="nucleotide sequence ID" value="XM_063025240.1"/>
</dbReference>
<evidence type="ECO:0000256" key="9">
    <source>
        <dbReference type="ARBA" id="ARBA00023002"/>
    </source>
</evidence>
<dbReference type="FunFam" id="2.60.40.420:FF:000024">
    <property type="entry name" value="FET5p Multicopper oxidase"/>
    <property type="match status" value="1"/>
</dbReference>
<dbReference type="GeneID" id="88177394"/>
<dbReference type="PANTHER" id="PTHR11709">
    <property type="entry name" value="MULTI-COPPER OXIDASE"/>
    <property type="match status" value="1"/>
</dbReference>
<dbReference type="CDD" id="cd13899">
    <property type="entry name" value="CuRO_3_Fet3p"/>
    <property type="match status" value="1"/>
</dbReference>
<evidence type="ECO:0000259" key="18">
    <source>
        <dbReference type="Pfam" id="PF07732"/>
    </source>
</evidence>
<evidence type="ECO:0000256" key="5">
    <source>
        <dbReference type="ARBA" id="ARBA00022723"/>
    </source>
</evidence>
<dbReference type="Gene3D" id="2.60.40.420">
    <property type="entry name" value="Cupredoxins - blue copper proteins"/>
    <property type="match status" value="3"/>
</dbReference>
<keyword evidence="11 14" id="KW-0472">Membrane</keyword>
<keyword evidence="3" id="KW-1003">Cell membrane</keyword>
<evidence type="ECO:0000313" key="19">
    <source>
        <dbReference type="EMBL" id="KGB75239.1"/>
    </source>
</evidence>
<dbReference type="InterPro" id="IPR008972">
    <property type="entry name" value="Cupredoxin"/>
</dbReference>
<feature type="domain" description="Plastocyanin-like" evidence="18">
    <location>
        <begin position="29"/>
        <end position="148"/>
    </location>
</feature>
<evidence type="ECO:0000259" key="16">
    <source>
        <dbReference type="Pfam" id="PF00394"/>
    </source>
</evidence>
<keyword evidence="9" id="KW-0560">Oxidoreductase</keyword>
<dbReference type="PANTHER" id="PTHR11709:SF361">
    <property type="entry name" value="IRON TRANSPORT MULTICOPPER OXIDASE FET3"/>
    <property type="match status" value="1"/>
</dbReference>
<dbReference type="OrthoDB" id="2121828at2759"/>
<keyword evidence="7" id="KW-0677">Repeat</keyword>
<proteinExistence type="inferred from homology"/>
<gene>
    <name evidence="19" type="ORF">CNBG_1077</name>
</gene>
<dbReference type="KEGG" id="cdeu:CNBG_1077"/>
<dbReference type="OMA" id="ILHVGTH"/>
<dbReference type="Pfam" id="PF07732">
    <property type="entry name" value="Cu-oxidase_3"/>
    <property type="match status" value="1"/>
</dbReference>
<dbReference type="GO" id="GO:0004322">
    <property type="term" value="F:ferroxidase activity"/>
    <property type="evidence" value="ECO:0007669"/>
    <property type="project" value="TreeGrafter"/>
</dbReference>
<accession>A0A095C6A9</accession>
<keyword evidence="6 15" id="KW-0732">Signal</keyword>
<evidence type="ECO:0000256" key="14">
    <source>
        <dbReference type="SAM" id="Phobius"/>
    </source>
</evidence>
<organism evidence="19 20">
    <name type="scientific">Cryptococcus deuterogattii (strain R265)</name>
    <name type="common">Cryptococcus gattii VGII (strain R265)</name>
    <dbReference type="NCBI Taxonomy" id="294750"/>
    <lineage>
        <taxon>Eukaryota</taxon>
        <taxon>Fungi</taxon>
        <taxon>Dikarya</taxon>
        <taxon>Basidiomycota</taxon>
        <taxon>Agaricomycotina</taxon>
        <taxon>Tremellomycetes</taxon>
        <taxon>Tremellales</taxon>
        <taxon>Cryptococcaceae</taxon>
        <taxon>Cryptococcus</taxon>
        <taxon>Cryptococcus gattii species complex</taxon>
    </lineage>
</organism>
<dbReference type="GO" id="GO:0033573">
    <property type="term" value="C:high-affinity iron permease complex"/>
    <property type="evidence" value="ECO:0007669"/>
    <property type="project" value="TreeGrafter"/>
</dbReference>
<dbReference type="GO" id="GO:0010106">
    <property type="term" value="P:cellular response to iron ion starvation"/>
    <property type="evidence" value="ECO:0007669"/>
    <property type="project" value="TreeGrafter"/>
</dbReference>
<dbReference type="InterPro" id="IPR002355">
    <property type="entry name" value="Cu_oxidase_Cu_BS"/>
</dbReference>
<dbReference type="Pfam" id="PF00394">
    <property type="entry name" value="Cu-oxidase"/>
    <property type="match status" value="1"/>
</dbReference>
<evidence type="ECO:0000256" key="4">
    <source>
        <dbReference type="ARBA" id="ARBA00022692"/>
    </source>
</evidence>
<evidence type="ECO:0000256" key="13">
    <source>
        <dbReference type="ARBA" id="ARBA00023180"/>
    </source>
</evidence>
<dbReference type="VEuPathDB" id="FungiDB:CNBG_1077"/>
<dbReference type="CDD" id="cd13851">
    <property type="entry name" value="CuRO_1_Fet3p"/>
    <property type="match status" value="1"/>
</dbReference>
<evidence type="ECO:0000256" key="11">
    <source>
        <dbReference type="ARBA" id="ARBA00023136"/>
    </source>
</evidence>
<evidence type="ECO:0000256" key="6">
    <source>
        <dbReference type="ARBA" id="ARBA00022729"/>
    </source>
</evidence>
<feature type="domain" description="Plastocyanin-like" evidence="16">
    <location>
        <begin position="160"/>
        <end position="306"/>
    </location>
</feature>
<feature type="signal peptide" evidence="15">
    <location>
        <begin position="1"/>
        <end position="20"/>
    </location>
</feature>
<evidence type="ECO:0000256" key="3">
    <source>
        <dbReference type="ARBA" id="ARBA00022475"/>
    </source>
</evidence>
<keyword evidence="13" id="KW-0325">Glycoprotein</keyword>
<dbReference type="FunFam" id="2.60.40.420:FF:000070">
    <property type="entry name" value="Potential multicopper ferro-O2-oxidoreductase"/>
    <property type="match status" value="1"/>
</dbReference>
<feature type="transmembrane region" description="Helical" evidence="14">
    <location>
        <begin position="576"/>
        <end position="598"/>
    </location>
</feature>
<reference evidence="19 20" key="1">
    <citation type="journal article" date="2011" name="MBio">
        <title>Genome variation in Cryptococcus gattii, an emerging pathogen of immunocompetent hosts.</title>
        <authorList>
            <person name="D'Souza C.A."/>
            <person name="Kronstad J.W."/>
            <person name="Taylor G."/>
            <person name="Warren R."/>
            <person name="Yuen M."/>
            <person name="Hu G."/>
            <person name="Jung W.H."/>
            <person name="Sham A."/>
            <person name="Kidd S.E."/>
            <person name="Tangen K."/>
            <person name="Lee N."/>
            <person name="Zeilmaker T."/>
            <person name="Sawkins J."/>
            <person name="McVicker G."/>
            <person name="Shah S."/>
            <person name="Gnerre S."/>
            <person name="Griggs A."/>
            <person name="Zeng Q."/>
            <person name="Bartlett K."/>
            <person name="Li W."/>
            <person name="Wang X."/>
            <person name="Heitman J."/>
            <person name="Stajich J.E."/>
            <person name="Fraser J.A."/>
            <person name="Meyer W."/>
            <person name="Carter D."/>
            <person name="Schein J."/>
            <person name="Krzywinski M."/>
            <person name="Kwon-Chung K.J."/>
            <person name="Varma A."/>
            <person name="Wang J."/>
            <person name="Brunham R."/>
            <person name="Fyfe M."/>
            <person name="Ouellette B.F."/>
            <person name="Siddiqui A."/>
            <person name="Marra M."/>
            <person name="Jones S."/>
            <person name="Holt R."/>
            <person name="Birren B.W."/>
            <person name="Galagan J.E."/>
            <person name="Cuomo C.A."/>
        </authorList>
    </citation>
    <scope>NUCLEOTIDE SEQUENCE [LARGE SCALE GENOMIC DNA]</scope>
    <source>
        <strain evidence="19 20">R265</strain>
    </source>
</reference>
<evidence type="ECO:0000256" key="7">
    <source>
        <dbReference type="ARBA" id="ARBA00022737"/>
    </source>
</evidence>
<name>A0A095C6A9_CRYD2</name>
<dbReference type="STRING" id="294750.A0A095C6A9"/>
<dbReference type="Proteomes" id="UP000029445">
    <property type="component" value="Chromosome 2"/>
</dbReference>
<dbReference type="InterPro" id="IPR033138">
    <property type="entry name" value="Cu_oxidase_CS"/>
</dbReference>
<evidence type="ECO:0000256" key="12">
    <source>
        <dbReference type="ARBA" id="ARBA00023157"/>
    </source>
</evidence>
<comment type="similarity">
    <text evidence="2">Belongs to the multicopper oxidase family.</text>
</comment>
<dbReference type="AlphaFoldDB" id="A0A095C6A9"/>
<dbReference type="InterPro" id="IPR001117">
    <property type="entry name" value="Cu-oxidase_2nd"/>
</dbReference>
<dbReference type="GO" id="GO:0005507">
    <property type="term" value="F:copper ion binding"/>
    <property type="evidence" value="ECO:0007669"/>
    <property type="project" value="InterPro"/>
</dbReference>
<dbReference type="EMBL" id="CP025760">
    <property type="protein sequence ID" value="KGB75239.1"/>
    <property type="molecule type" value="Genomic_DNA"/>
</dbReference>
<keyword evidence="8 14" id="KW-1133">Transmembrane helix</keyword>
<evidence type="ECO:0000256" key="8">
    <source>
        <dbReference type="ARBA" id="ARBA00022989"/>
    </source>
</evidence>
<keyword evidence="4 14" id="KW-0812">Transmembrane</keyword>
<dbReference type="InterPro" id="IPR011707">
    <property type="entry name" value="Cu-oxidase-like_N"/>
</dbReference>
<keyword evidence="10" id="KW-0186">Copper</keyword>
<keyword evidence="12" id="KW-1015">Disulfide bond</keyword>
<evidence type="ECO:0000256" key="2">
    <source>
        <dbReference type="ARBA" id="ARBA00010609"/>
    </source>
</evidence>
<protein>
    <submittedName>
        <fullName evidence="19">Ferro-O2-oxidoreductase</fullName>
    </submittedName>
</protein>
<evidence type="ECO:0000259" key="17">
    <source>
        <dbReference type="Pfam" id="PF07731"/>
    </source>
</evidence>
<dbReference type="PROSITE" id="PS00079">
    <property type="entry name" value="MULTICOPPER_OXIDASE1"/>
    <property type="match status" value="1"/>
</dbReference>
<feature type="chain" id="PRO_5001913977" evidence="15">
    <location>
        <begin position="21"/>
        <end position="632"/>
    </location>
</feature>
<reference evidence="19 20" key="2">
    <citation type="journal article" date="2018" name="Proc. Natl. Acad. Sci.">
        <title>RNAi is a critical determinant of centromere evolution in closely related fungi.</title>
        <authorList>
            <person name="Yadav V."/>
            <person name="Sun S."/>
            <person name="Billmyre R.B."/>
            <person name="Thimmappa B.C."/>
            <person name="Shea T."/>
            <person name="Lintner R."/>
            <person name="Bakkeren G."/>
            <person name="Cuomo C.A."/>
            <person name="Heitman J."/>
            <person name="Sanyal K."/>
        </authorList>
    </citation>
    <scope>NUCLEOTIDE SEQUENCE [LARGE SCALE GENOMIC DNA]</scope>
    <source>
        <strain evidence="19 20">R265</strain>
    </source>
</reference>
<keyword evidence="5" id="KW-0479">Metal-binding</keyword>
<dbReference type="InterPro" id="IPR011706">
    <property type="entry name" value="Cu-oxidase_C"/>
</dbReference>
<evidence type="ECO:0000256" key="1">
    <source>
        <dbReference type="ARBA" id="ARBA00004162"/>
    </source>
</evidence>
<dbReference type="PROSITE" id="PS00080">
    <property type="entry name" value="MULTICOPPER_OXIDASE2"/>
    <property type="match status" value="1"/>
</dbReference>
<dbReference type="Pfam" id="PF07731">
    <property type="entry name" value="Cu-oxidase_2"/>
    <property type="match status" value="1"/>
</dbReference>
<feature type="domain" description="Plastocyanin-like" evidence="17">
    <location>
        <begin position="407"/>
        <end position="523"/>
    </location>
</feature>
<dbReference type="SUPFAM" id="SSF49503">
    <property type="entry name" value="Cupredoxins"/>
    <property type="match status" value="3"/>
</dbReference>
<dbReference type="CDD" id="cd13877">
    <property type="entry name" value="CuRO_2_Fet3p_like"/>
    <property type="match status" value="1"/>
</dbReference>
<evidence type="ECO:0000256" key="15">
    <source>
        <dbReference type="SAM" id="SignalP"/>
    </source>
</evidence>
<dbReference type="InterPro" id="IPR044130">
    <property type="entry name" value="CuRO_2_Fet3-like"/>
</dbReference>
<comment type="subcellular location">
    <subcellularLocation>
        <location evidence="1">Cell membrane</location>
        <topology evidence="1">Single-pass membrane protein</topology>
    </subcellularLocation>
</comment>
<evidence type="ECO:0000256" key="10">
    <source>
        <dbReference type="ARBA" id="ARBA00023008"/>
    </source>
</evidence>
<evidence type="ECO:0000313" key="20">
    <source>
        <dbReference type="Proteomes" id="UP000029445"/>
    </source>
</evidence>
<keyword evidence="20" id="KW-1185">Reference proteome</keyword>